<dbReference type="Proteomes" id="UP001183794">
    <property type="component" value="Unassembled WGS sequence"/>
</dbReference>
<organism evidence="2 3">
    <name type="scientific">Enteractinococcus fodinae</name>
    <dbReference type="NCBI Taxonomy" id="684663"/>
    <lineage>
        <taxon>Bacteria</taxon>
        <taxon>Bacillati</taxon>
        <taxon>Actinomycetota</taxon>
        <taxon>Actinomycetes</taxon>
        <taxon>Micrococcales</taxon>
        <taxon>Micrococcaceae</taxon>
    </lineage>
</organism>
<evidence type="ECO:0008006" key="4">
    <source>
        <dbReference type="Google" id="ProtNLM"/>
    </source>
</evidence>
<accession>A0ABU2B535</accession>
<dbReference type="EMBL" id="JAVDYJ010000001">
    <property type="protein sequence ID" value="MDR7348094.1"/>
    <property type="molecule type" value="Genomic_DNA"/>
</dbReference>
<dbReference type="RefSeq" id="WP_310174959.1">
    <property type="nucleotide sequence ID" value="NZ_BAABHE010000002.1"/>
</dbReference>
<evidence type="ECO:0000313" key="2">
    <source>
        <dbReference type="EMBL" id="MDR7348094.1"/>
    </source>
</evidence>
<feature type="region of interest" description="Disordered" evidence="1">
    <location>
        <begin position="28"/>
        <end position="53"/>
    </location>
</feature>
<evidence type="ECO:0000256" key="1">
    <source>
        <dbReference type="SAM" id="MobiDB-lite"/>
    </source>
</evidence>
<name>A0ABU2B535_9MICC</name>
<feature type="region of interest" description="Disordered" evidence="1">
    <location>
        <begin position="66"/>
        <end position="142"/>
    </location>
</feature>
<proteinExistence type="predicted"/>
<sequence length="142" mass="15301">MKLFRFGRIVTFGLGAAVGYYLGNREGRDQAKQAFEQAKQSAQEFWTDPKTQEQVHKAAEYATDTLKEKAPKLGGVSEKAADLIDKSTGYEGESQDHSNSSNADPKNDRAGNETADANGDVVSDPATPLEEEGGTTATRNNS</sequence>
<keyword evidence="3" id="KW-1185">Reference proteome</keyword>
<comment type="caution">
    <text evidence="2">The sequence shown here is derived from an EMBL/GenBank/DDBJ whole genome shotgun (WGS) entry which is preliminary data.</text>
</comment>
<protein>
    <recommendedName>
        <fullName evidence="4">YtxH domain-containing protein</fullName>
    </recommendedName>
</protein>
<gene>
    <name evidence="2" type="ORF">J2S62_002351</name>
</gene>
<evidence type="ECO:0000313" key="3">
    <source>
        <dbReference type="Proteomes" id="UP001183794"/>
    </source>
</evidence>
<reference evidence="2 3" key="1">
    <citation type="submission" date="2023-07" db="EMBL/GenBank/DDBJ databases">
        <title>Sequencing the genomes of 1000 actinobacteria strains.</title>
        <authorList>
            <person name="Klenk H.-P."/>
        </authorList>
    </citation>
    <scope>NUCLEOTIDE SEQUENCE [LARGE SCALE GENOMIC DNA]</scope>
    <source>
        <strain evidence="2 3">DSM 22966</strain>
    </source>
</reference>